<organism evidence="1 2">
    <name type="scientific">Prevotella pectinovora</name>
    <dbReference type="NCBI Taxonomy" id="1602169"/>
    <lineage>
        <taxon>Bacteria</taxon>
        <taxon>Pseudomonadati</taxon>
        <taxon>Bacteroidota</taxon>
        <taxon>Bacteroidia</taxon>
        <taxon>Bacteroidales</taxon>
        <taxon>Prevotellaceae</taxon>
        <taxon>Prevotella</taxon>
    </lineage>
</organism>
<dbReference type="Proteomes" id="UP000032046">
    <property type="component" value="Unassembled WGS sequence"/>
</dbReference>
<name>A0A0D0IUW0_9BACT</name>
<gene>
    <name evidence="1" type="ORF">ST44_05155</name>
</gene>
<keyword evidence="2" id="KW-1185">Reference proteome</keyword>
<evidence type="ECO:0000313" key="1">
    <source>
        <dbReference type="EMBL" id="KIP63041.1"/>
    </source>
</evidence>
<accession>A0A0D0IUW0</accession>
<dbReference type="RefSeq" id="WP_042518669.1">
    <property type="nucleotide sequence ID" value="NZ_JXQK01000049.1"/>
</dbReference>
<reference evidence="1 2" key="1">
    <citation type="submission" date="2015-01" db="EMBL/GenBank/DDBJ databases">
        <title>Comparative genomics of non-oral Prevotella species.</title>
        <authorList>
            <person name="Accetto T."/>
            <person name="Nograsek B."/>
            <person name="Avgustin G."/>
        </authorList>
    </citation>
    <scope>NUCLEOTIDE SEQUENCE [LARGE SCALE GENOMIC DNA]</scope>
    <source>
        <strain evidence="1 2">P5-119</strain>
    </source>
</reference>
<evidence type="ECO:0000313" key="2">
    <source>
        <dbReference type="Proteomes" id="UP000032046"/>
    </source>
</evidence>
<dbReference type="AlphaFoldDB" id="A0A0D0IUW0"/>
<protein>
    <submittedName>
        <fullName evidence="1">Uncharacterized protein</fullName>
    </submittedName>
</protein>
<proteinExistence type="predicted"/>
<comment type="caution">
    <text evidence="1">The sequence shown here is derived from an EMBL/GenBank/DDBJ whole genome shotgun (WGS) entry which is preliminary data.</text>
</comment>
<sequence>MKKNINNNSVKIYLLIITLISIFLPCKAEKNIKIIFFPPYWNCAFMEMNHSNKGIDVYCVIPHGFFDATQKKYIETGDDTIRCAFNDIEMKYIKTELSQILARKKKIYKYRYRMPQIWEIDSNSEITLRIKNEKNGRIMNYRDFSLYWNCRDTDGIYYFKYTDDFIKFLQYLAYKVSITVGKEKEYDTYLNIWSEHEGYTEYDIECFIRTGKWILKKRKVSENTNQTTLTK</sequence>
<dbReference type="EMBL" id="JXQK01000049">
    <property type="protein sequence ID" value="KIP63041.1"/>
    <property type="molecule type" value="Genomic_DNA"/>
</dbReference>